<dbReference type="RefSeq" id="YP_009853848.1">
    <property type="nucleotide sequence ID" value="NC_048824.1"/>
</dbReference>
<reference evidence="1 2" key="1">
    <citation type="submission" date="2019-10" db="EMBL/GenBank/DDBJ databases">
        <authorList>
            <person name="Garlena R.A."/>
            <person name="Russell D.A."/>
            <person name="Pope W.H."/>
            <person name="Jacobs-Sera D."/>
            <person name="Hatfull G.F."/>
        </authorList>
    </citation>
    <scope>NUCLEOTIDE SEQUENCE [LARGE SCALE GENOMIC DNA]</scope>
</reference>
<dbReference type="KEGG" id="vg:55624534"/>
<name>A0A649VDI0_9CAUD</name>
<proteinExistence type="predicted"/>
<dbReference type="GeneID" id="55624534"/>
<evidence type="ECO:0000313" key="2">
    <source>
        <dbReference type="Proteomes" id="UP000423609"/>
    </source>
</evidence>
<organism evidence="1 2">
    <name type="scientific">Mycobacterium phage Indlulamithi</name>
    <dbReference type="NCBI Taxonomy" id="2656582"/>
    <lineage>
        <taxon>Viruses</taxon>
        <taxon>Duplodnaviria</taxon>
        <taxon>Heunggongvirae</taxon>
        <taxon>Uroviricota</taxon>
        <taxon>Caudoviricetes</taxon>
        <taxon>Indlulamithivirus</taxon>
        <taxon>Indlulamithivirus indlulamithi</taxon>
    </lineage>
</organism>
<dbReference type="Proteomes" id="UP000423609">
    <property type="component" value="Segment"/>
</dbReference>
<sequence length="73" mass="8221">MMGLPNIDVPAMMQKLERGVVALEKIAGQQNSGESVTEAQLTRWYQRTIDGISKNEAQRLAHAMIFDYDVKVK</sequence>
<evidence type="ECO:0000313" key="1">
    <source>
        <dbReference type="EMBL" id="QGJ90135.1"/>
    </source>
</evidence>
<dbReference type="EMBL" id="MN585993">
    <property type="protein sequence ID" value="QGJ90135.1"/>
    <property type="molecule type" value="Genomic_DNA"/>
</dbReference>
<accession>A0A649VDI0</accession>
<protein>
    <submittedName>
        <fullName evidence="1">Uncharacterized protein</fullName>
    </submittedName>
</protein>
<gene>
    <name evidence="1" type="primary">97</name>
    <name evidence="1" type="ORF">PBI_INDLULAMITHI_97</name>
</gene>
<keyword evidence="2" id="KW-1185">Reference proteome</keyword>